<proteinExistence type="inferred from homology"/>
<keyword evidence="4" id="KW-0862">Zinc</keyword>
<organism evidence="8 9">
    <name type="scientific">Phyllobacterium phragmitis</name>
    <dbReference type="NCBI Taxonomy" id="2670329"/>
    <lineage>
        <taxon>Bacteria</taxon>
        <taxon>Pseudomonadati</taxon>
        <taxon>Pseudomonadota</taxon>
        <taxon>Alphaproteobacteria</taxon>
        <taxon>Hyphomicrobiales</taxon>
        <taxon>Phyllobacteriaceae</taxon>
        <taxon>Phyllobacterium</taxon>
    </lineage>
</organism>
<dbReference type="Pfam" id="PF00194">
    <property type="entry name" value="Carb_anhydrase"/>
    <property type="match status" value="1"/>
</dbReference>
<evidence type="ECO:0000256" key="4">
    <source>
        <dbReference type="ARBA" id="ARBA00022833"/>
    </source>
</evidence>
<keyword evidence="3" id="KW-0479">Metal-binding</keyword>
<dbReference type="InterPro" id="IPR001148">
    <property type="entry name" value="CA_dom"/>
</dbReference>
<dbReference type="InterPro" id="IPR041891">
    <property type="entry name" value="Alpha_CA_prokaryot-like"/>
</dbReference>
<dbReference type="SMART" id="SM01057">
    <property type="entry name" value="Carb_anhydrase"/>
    <property type="match status" value="1"/>
</dbReference>
<evidence type="ECO:0000256" key="6">
    <source>
        <dbReference type="ARBA" id="ARBA00048348"/>
    </source>
</evidence>
<evidence type="ECO:0000313" key="8">
    <source>
        <dbReference type="EMBL" id="GAB1583832.1"/>
    </source>
</evidence>
<comment type="caution">
    <text evidence="8">The sequence shown here is derived from an EMBL/GenBank/DDBJ whole genome shotgun (WGS) entry which is preliminary data.</text>
</comment>
<dbReference type="RefSeq" id="WP_407866373.1">
    <property type="nucleotide sequence ID" value="NZ_BAAFZP010000002.1"/>
</dbReference>
<dbReference type="SUPFAM" id="SSF51069">
    <property type="entry name" value="Carbonic anhydrase"/>
    <property type="match status" value="1"/>
</dbReference>
<dbReference type="PANTHER" id="PTHR18952">
    <property type="entry name" value="CARBONIC ANHYDRASE"/>
    <property type="match status" value="1"/>
</dbReference>
<evidence type="ECO:0000256" key="2">
    <source>
        <dbReference type="ARBA" id="ARBA00012925"/>
    </source>
</evidence>
<dbReference type="Gene3D" id="3.10.200.10">
    <property type="entry name" value="Alpha carbonic anhydrase"/>
    <property type="match status" value="1"/>
</dbReference>
<dbReference type="PANTHER" id="PTHR18952:SF265">
    <property type="entry name" value="CARBONIC ANHYDRASE"/>
    <property type="match status" value="1"/>
</dbReference>
<dbReference type="PROSITE" id="PS51144">
    <property type="entry name" value="ALPHA_CA_2"/>
    <property type="match status" value="1"/>
</dbReference>
<sequence length="145" mass="16388">MASTTISSSAVFIIPANIFSRVRFPLECHFVHRLDDDEIAVIGVLLKEGRRNDLLKRILKLPSEEPGKKVEIPDAHLAISDLLPDELHYIRYSGSLTPPCSEAVDWMILVEPLEISADQIARFAALYPYNARPLQPLHHRPILKD</sequence>
<dbReference type="Proteomes" id="UP001628091">
    <property type="component" value="Unassembled WGS sequence"/>
</dbReference>
<accession>A0ABQ0H4K3</accession>
<protein>
    <recommendedName>
        <fullName evidence="2">carbonic anhydrase</fullName>
        <ecNumber evidence="2">4.2.1.1</ecNumber>
    </recommendedName>
</protein>
<reference evidence="8 9" key="1">
    <citation type="submission" date="2024-10" db="EMBL/GenBank/DDBJ databases">
        <title>Isolation, draft genome sequencing and identification of Phyllobacterium sp. NSA23, isolated from leaf soil.</title>
        <authorList>
            <person name="Akita H."/>
        </authorList>
    </citation>
    <scope>NUCLEOTIDE SEQUENCE [LARGE SCALE GENOMIC DNA]</scope>
    <source>
        <strain evidence="8 9">NSA23</strain>
    </source>
</reference>
<evidence type="ECO:0000256" key="1">
    <source>
        <dbReference type="ARBA" id="ARBA00010718"/>
    </source>
</evidence>
<dbReference type="CDD" id="cd03124">
    <property type="entry name" value="alpha_CA_prokaryotic_like"/>
    <property type="match status" value="1"/>
</dbReference>
<evidence type="ECO:0000259" key="7">
    <source>
        <dbReference type="PROSITE" id="PS51144"/>
    </source>
</evidence>
<feature type="domain" description="Alpha-carbonic anhydrase" evidence="7">
    <location>
        <begin position="1"/>
        <end position="145"/>
    </location>
</feature>
<dbReference type="InterPro" id="IPR023561">
    <property type="entry name" value="Carbonic_anhydrase_a-class"/>
</dbReference>
<gene>
    <name evidence="8" type="ORF">PPNSA23_37750</name>
</gene>
<dbReference type="InterPro" id="IPR036398">
    <property type="entry name" value="CA_dom_sf"/>
</dbReference>
<comment type="catalytic activity">
    <reaction evidence="6">
        <text>hydrogencarbonate + H(+) = CO2 + H2O</text>
        <dbReference type="Rhea" id="RHEA:10748"/>
        <dbReference type="ChEBI" id="CHEBI:15377"/>
        <dbReference type="ChEBI" id="CHEBI:15378"/>
        <dbReference type="ChEBI" id="CHEBI:16526"/>
        <dbReference type="ChEBI" id="CHEBI:17544"/>
        <dbReference type="EC" id="4.2.1.1"/>
    </reaction>
</comment>
<dbReference type="EMBL" id="BAAFZP010000002">
    <property type="protein sequence ID" value="GAB1583832.1"/>
    <property type="molecule type" value="Genomic_DNA"/>
</dbReference>
<evidence type="ECO:0000256" key="5">
    <source>
        <dbReference type="ARBA" id="ARBA00023239"/>
    </source>
</evidence>
<name>A0ABQ0H4K3_9HYPH</name>
<evidence type="ECO:0000256" key="3">
    <source>
        <dbReference type="ARBA" id="ARBA00022723"/>
    </source>
</evidence>
<keyword evidence="5" id="KW-0456">Lyase</keyword>
<dbReference type="EC" id="4.2.1.1" evidence="2"/>
<comment type="similarity">
    <text evidence="1">Belongs to the alpha-carbonic anhydrase family.</text>
</comment>
<evidence type="ECO:0000313" key="9">
    <source>
        <dbReference type="Proteomes" id="UP001628091"/>
    </source>
</evidence>
<keyword evidence="9" id="KW-1185">Reference proteome</keyword>